<dbReference type="AlphaFoldDB" id="A0A0N0BF84"/>
<keyword evidence="2" id="KW-1185">Reference proteome</keyword>
<organism evidence="1 2">
    <name type="scientific">Melipona quadrifasciata</name>
    <dbReference type="NCBI Taxonomy" id="166423"/>
    <lineage>
        <taxon>Eukaryota</taxon>
        <taxon>Metazoa</taxon>
        <taxon>Ecdysozoa</taxon>
        <taxon>Arthropoda</taxon>
        <taxon>Hexapoda</taxon>
        <taxon>Insecta</taxon>
        <taxon>Pterygota</taxon>
        <taxon>Neoptera</taxon>
        <taxon>Endopterygota</taxon>
        <taxon>Hymenoptera</taxon>
        <taxon>Apocrita</taxon>
        <taxon>Aculeata</taxon>
        <taxon>Apoidea</taxon>
        <taxon>Anthophila</taxon>
        <taxon>Apidae</taxon>
        <taxon>Melipona</taxon>
    </lineage>
</organism>
<accession>A0A0N0BF84</accession>
<evidence type="ECO:0000313" key="2">
    <source>
        <dbReference type="Proteomes" id="UP000053105"/>
    </source>
</evidence>
<dbReference type="EMBL" id="KQ435813">
    <property type="protein sequence ID" value="KOX72714.1"/>
    <property type="molecule type" value="Genomic_DNA"/>
</dbReference>
<protein>
    <submittedName>
        <fullName evidence="1">Uncharacterized protein</fullName>
    </submittedName>
</protein>
<name>A0A0N0BF84_9HYME</name>
<proteinExistence type="predicted"/>
<dbReference type="Proteomes" id="UP000053105">
    <property type="component" value="Unassembled WGS sequence"/>
</dbReference>
<gene>
    <name evidence="1" type="ORF">WN51_01279</name>
</gene>
<evidence type="ECO:0000313" key="1">
    <source>
        <dbReference type="EMBL" id="KOX72714.1"/>
    </source>
</evidence>
<reference evidence="1 2" key="1">
    <citation type="submission" date="2015-07" db="EMBL/GenBank/DDBJ databases">
        <title>The genome of Melipona quadrifasciata.</title>
        <authorList>
            <person name="Pan H."/>
            <person name="Kapheim K."/>
        </authorList>
    </citation>
    <scope>NUCLEOTIDE SEQUENCE [LARGE SCALE GENOMIC DNA]</scope>
    <source>
        <strain evidence="1">0111107301</strain>
        <tissue evidence="1">Whole body</tissue>
    </source>
</reference>
<sequence>MALWSEVSLTLWKRVDSKEEAKFLARAAHMCACKHFDARFIYERETGITDFSNFKINRDERKFQKGVFEEKDKSVINLDSSQKNVPINLDGTSLNFRRFMDEIFLHVSCNLPLLIAATIYNTLLGVKNRTTLVKAIQQSSSHATVYRNLENETNAQSSTIDSNNTQLKQLYSLEDCCLALDPSKRKIRSTTQRTRLNIETHNVSVRGSNSFLLANRSYSPV</sequence>